<comment type="caution">
    <text evidence="7">The sequence shown here is derived from an EMBL/GenBank/DDBJ whole genome shotgun (WGS) entry which is preliminary data.</text>
</comment>
<evidence type="ECO:0000256" key="1">
    <source>
        <dbReference type="ARBA" id="ARBA00004141"/>
    </source>
</evidence>
<feature type="transmembrane region" description="Helical" evidence="5">
    <location>
        <begin position="94"/>
        <end position="119"/>
    </location>
</feature>
<evidence type="ECO:0000256" key="2">
    <source>
        <dbReference type="ARBA" id="ARBA00022692"/>
    </source>
</evidence>
<protein>
    <submittedName>
        <fullName evidence="7">ABC transporter permease</fullName>
    </submittedName>
</protein>
<dbReference type="Proteomes" id="UP001418796">
    <property type="component" value="Unassembled WGS sequence"/>
</dbReference>
<keyword evidence="8" id="KW-1185">Reference proteome</keyword>
<evidence type="ECO:0000259" key="6">
    <source>
        <dbReference type="Pfam" id="PF12698"/>
    </source>
</evidence>
<keyword evidence="4 5" id="KW-0472">Membrane</keyword>
<dbReference type="PANTHER" id="PTHR43471:SF1">
    <property type="entry name" value="ABC TRANSPORTER PERMEASE PROTEIN NOSY-RELATED"/>
    <property type="match status" value="1"/>
</dbReference>
<feature type="transmembrane region" description="Helical" evidence="5">
    <location>
        <begin position="156"/>
        <end position="175"/>
    </location>
</feature>
<reference evidence="7 8" key="1">
    <citation type="submission" date="2024-03" db="EMBL/GenBank/DDBJ databases">
        <title>Bacilli Hybrid Assemblies.</title>
        <authorList>
            <person name="Kovac J."/>
        </authorList>
    </citation>
    <scope>NUCLEOTIDE SEQUENCE [LARGE SCALE GENOMIC DNA]</scope>
    <source>
        <strain evidence="7 8">FSL R7-0666</strain>
    </source>
</reference>
<evidence type="ECO:0000256" key="4">
    <source>
        <dbReference type="ARBA" id="ARBA00023136"/>
    </source>
</evidence>
<feature type="transmembrane region" description="Helical" evidence="5">
    <location>
        <begin position="125"/>
        <end position="149"/>
    </location>
</feature>
<accession>A0ABU9VNB0</accession>
<dbReference type="RefSeq" id="WP_343131969.1">
    <property type="nucleotide sequence ID" value="NZ_JBCITK010000001.1"/>
</dbReference>
<evidence type="ECO:0000256" key="5">
    <source>
        <dbReference type="SAM" id="Phobius"/>
    </source>
</evidence>
<sequence>MNTQRIAAIFEKDYKDFLKNTILLVTAVLPILMALMYSQMTEGGDEALIFSLYTIIGITFSAVTTNTMLTMMAEENEKNTLRGLIQSPATFADIIVGKSLLTTLLTVVTLAISLFILGFEPLLEVRVIVAIFLLFLFFLSIGIGVGLFAKSIASTYVYSMPIMFLFGFTPLLLVLDFFVSNEIASTIIEYFPIVQAIELHNTTSWLPVGVISLWVLASIIFVIVFFKRSMTDDM</sequence>
<feature type="domain" description="ABC-2 type transporter transmembrane" evidence="6">
    <location>
        <begin position="47"/>
        <end position="225"/>
    </location>
</feature>
<keyword evidence="3 5" id="KW-1133">Transmembrane helix</keyword>
<dbReference type="EMBL" id="JBCITK010000001">
    <property type="protein sequence ID" value="MEN0645395.1"/>
    <property type="molecule type" value="Genomic_DNA"/>
</dbReference>
<gene>
    <name evidence="7" type="ORF">MKY91_19705</name>
</gene>
<evidence type="ECO:0000313" key="8">
    <source>
        <dbReference type="Proteomes" id="UP001418796"/>
    </source>
</evidence>
<feature type="transmembrane region" description="Helical" evidence="5">
    <location>
        <begin position="21"/>
        <end position="38"/>
    </location>
</feature>
<evidence type="ECO:0000313" key="7">
    <source>
        <dbReference type="EMBL" id="MEN0645395.1"/>
    </source>
</evidence>
<name>A0ABU9VNB0_9BACI</name>
<feature type="transmembrane region" description="Helical" evidence="5">
    <location>
        <begin position="50"/>
        <end position="73"/>
    </location>
</feature>
<keyword evidence="2 5" id="KW-0812">Transmembrane</keyword>
<comment type="subcellular location">
    <subcellularLocation>
        <location evidence="1">Membrane</location>
        <topology evidence="1">Multi-pass membrane protein</topology>
    </subcellularLocation>
</comment>
<dbReference type="Pfam" id="PF12698">
    <property type="entry name" value="ABC2_membrane_3"/>
    <property type="match status" value="1"/>
</dbReference>
<evidence type="ECO:0000256" key="3">
    <source>
        <dbReference type="ARBA" id="ARBA00022989"/>
    </source>
</evidence>
<feature type="transmembrane region" description="Helical" evidence="5">
    <location>
        <begin position="205"/>
        <end position="226"/>
    </location>
</feature>
<proteinExistence type="predicted"/>
<organism evidence="7 8">
    <name type="scientific">Alkalicoccobacillus gibsonii</name>
    <dbReference type="NCBI Taxonomy" id="79881"/>
    <lineage>
        <taxon>Bacteria</taxon>
        <taxon>Bacillati</taxon>
        <taxon>Bacillota</taxon>
        <taxon>Bacilli</taxon>
        <taxon>Bacillales</taxon>
        <taxon>Bacillaceae</taxon>
        <taxon>Alkalicoccobacillus</taxon>
    </lineage>
</organism>
<dbReference type="InterPro" id="IPR013525">
    <property type="entry name" value="ABC2_TM"/>
</dbReference>
<dbReference type="PANTHER" id="PTHR43471">
    <property type="entry name" value="ABC TRANSPORTER PERMEASE"/>
    <property type="match status" value="1"/>
</dbReference>